<sequence length="192" mass="20715">MPNLHHLRIYARSEADGAGPTNTAYSLAFNILLAIGVVLVLASLLSAALCRSVCRLVTWYNFMGSMGVSCFSFLILAGHQTGTEPPYDLCLASATFGISALVLVAVTALTYSIEILLTVTLILKASYSQPKYYARVLLVVPYLMYLLTVTGVFAVGMTGRSQVHPNPSYLFCQLSNQSMWVPGVPVEDSSHG</sequence>
<feature type="transmembrane region" description="Helical" evidence="1">
    <location>
        <begin position="57"/>
        <end position="78"/>
    </location>
</feature>
<proteinExistence type="predicted"/>
<feature type="transmembrane region" description="Helical" evidence="1">
    <location>
        <begin position="98"/>
        <end position="123"/>
    </location>
</feature>
<keyword evidence="1" id="KW-1133">Transmembrane helix</keyword>
<evidence type="ECO:0000313" key="3">
    <source>
        <dbReference type="Proteomes" id="UP001556367"/>
    </source>
</evidence>
<feature type="transmembrane region" description="Helical" evidence="1">
    <location>
        <begin position="135"/>
        <end position="157"/>
    </location>
</feature>
<dbReference type="EMBL" id="JASNQZ010000004">
    <property type="protein sequence ID" value="KAL0958299.1"/>
    <property type="molecule type" value="Genomic_DNA"/>
</dbReference>
<gene>
    <name evidence="2" type="ORF">HGRIS_000447</name>
</gene>
<accession>A0ABR3JRQ2</accession>
<keyword evidence="1" id="KW-0472">Membrane</keyword>
<name>A0ABR3JRQ2_9AGAR</name>
<keyword evidence="1" id="KW-0812">Transmembrane</keyword>
<organism evidence="2 3">
    <name type="scientific">Hohenbuehelia grisea</name>
    <dbReference type="NCBI Taxonomy" id="104357"/>
    <lineage>
        <taxon>Eukaryota</taxon>
        <taxon>Fungi</taxon>
        <taxon>Dikarya</taxon>
        <taxon>Basidiomycota</taxon>
        <taxon>Agaricomycotina</taxon>
        <taxon>Agaricomycetes</taxon>
        <taxon>Agaricomycetidae</taxon>
        <taxon>Agaricales</taxon>
        <taxon>Pleurotineae</taxon>
        <taxon>Pleurotaceae</taxon>
        <taxon>Hohenbuehelia</taxon>
    </lineage>
</organism>
<evidence type="ECO:0000313" key="2">
    <source>
        <dbReference type="EMBL" id="KAL0958299.1"/>
    </source>
</evidence>
<dbReference type="Proteomes" id="UP001556367">
    <property type="component" value="Unassembled WGS sequence"/>
</dbReference>
<feature type="transmembrane region" description="Helical" evidence="1">
    <location>
        <begin position="27"/>
        <end position="50"/>
    </location>
</feature>
<protein>
    <submittedName>
        <fullName evidence="2">Uncharacterized protein</fullName>
    </submittedName>
</protein>
<reference evidence="3" key="1">
    <citation type="submission" date="2024-06" db="EMBL/GenBank/DDBJ databases">
        <title>Multi-omics analyses provide insights into the biosynthesis of the anticancer antibiotic pleurotin in Hohenbuehelia grisea.</title>
        <authorList>
            <person name="Weaver J.A."/>
            <person name="Alberti F."/>
        </authorList>
    </citation>
    <scope>NUCLEOTIDE SEQUENCE [LARGE SCALE GENOMIC DNA]</scope>
    <source>
        <strain evidence="3">T-177</strain>
    </source>
</reference>
<comment type="caution">
    <text evidence="2">The sequence shown here is derived from an EMBL/GenBank/DDBJ whole genome shotgun (WGS) entry which is preliminary data.</text>
</comment>
<keyword evidence="3" id="KW-1185">Reference proteome</keyword>
<evidence type="ECO:0000256" key="1">
    <source>
        <dbReference type="SAM" id="Phobius"/>
    </source>
</evidence>